<gene>
    <name evidence="1" type="ORF">NDU88_005671</name>
</gene>
<accession>A0AAV7L1H5</accession>
<evidence type="ECO:0000313" key="1">
    <source>
        <dbReference type="EMBL" id="KAJ1085541.1"/>
    </source>
</evidence>
<name>A0AAV7L1H5_PLEWA</name>
<protein>
    <submittedName>
        <fullName evidence="1">Uncharacterized protein</fullName>
    </submittedName>
</protein>
<sequence length="154" mass="17654">METEIGRAWLVKEDQQRAQIRAIKLEDGMVINAQADIKNVFEIYYQALYAATDAPRAGQLEQLFRNLPLLTLTHCNRSNWRRPFNLWRRGQLLRRLPETRHQGLSCITSLDPDPRAPQALTQQCASSSACGSYRCITEPERLNIPLAAMSYPVR</sequence>
<proteinExistence type="predicted"/>
<dbReference type="AlphaFoldDB" id="A0AAV7L1H5"/>
<comment type="caution">
    <text evidence="1">The sequence shown here is derived from an EMBL/GenBank/DDBJ whole genome shotgun (WGS) entry which is preliminary data.</text>
</comment>
<dbReference type="EMBL" id="JANPWB010000016">
    <property type="protein sequence ID" value="KAJ1085541.1"/>
    <property type="molecule type" value="Genomic_DNA"/>
</dbReference>
<dbReference type="Proteomes" id="UP001066276">
    <property type="component" value="Chromosome 12"/>
</dbReference>
<keyword evidence="2" id="KW-1185">Reference proteome</keyword>
<reference evidence="1" key="1">
    <citation type="journal article" date="2022" name="bioRxiv">
        <title>Sequencing and chromosome-scale assembly of the giantPleurodeles waltlgenome.</title>
        <authorList>
            <person name="Brown T."/>
            <person name="Elewa A."/>
            <person name="Iarovenko S."/>
            <person name="Subramanian E."/>
            <person name="Araus A.J."/>
            <person name="Petzold A."/>
            <person name="Susuki M."/>
            <person name="Suzuki K.-i.T."/>
            <person name="Hayashi T."/>
            <person name="Toyoda A."/>
            <person name="Oliveira C."/>
            <person name="Osipova E."/>
            <person name="Leigh N.D."/>
            <person name="Simon A."/>
            <person name="Yun M.H."/>
        </authorList>
    </citation>
    <scope>NUCLEOTIDE SEQUENCE</scope>
    <source>
        <strain evidence="1">20211129_DDA</strain>
        <tissue evidence="1">Liver</tissue>
    </source>
</reference>
<evidence type="ECO:0000313" key="2">
    <source>
        <dbReference type="Proteomes" id="UP001066276"/>
    </source>
</evidence>
<organism evidence="1 2">
    <name type="scientific">Pleurodeles waltl</name>
    <name type="common">Iberian ribbed newt</name>
    <dbReference type="NCBI Taxonomy" id="8319"/>
    <lineage>
        <taxon>Eukaryota</taxon>
        <taxon>Metazoa</taxon>
        <taxon>Chordata</taxon>
        <taxon>Craniata</taxon>
        <taxon>Vertebrata</taxon>
        <taxon>Euteleostomi</taxon>
        <taxon>Amphibia</taxon>
        <taxon>Batrachia</taxon>
        <taxon>Caudata</taxon>
        <taxon>Salamandroidea</taxon>
        <taxon>Salamandridae</taxon>
        <taxon>Pleurodelinae</taxon>
        <taxon>Pleurodeles</taxon>
    </lineage>
</organism>